<evidence type="ECO:0000313" key="6">
    <source>
        <dbReference type="EMBL" id="AER67003.1"/>
    </source>
</evidence>
<dbReference type="Pfam" id="PF00557">
    <property type="entry name" value="Peptidase_M24"/>
    <property type="match status" value="1"/>
</dbReference>
<feature type="domain" description="Peptidase M24" evidence="4">
    <location>
        <begin position="146"/>
        <end position="349"/>
    </location>
</feature>
<accession>G7V616</accession>
<dbReference type="Gene3D" id="3.40.350.10">
    <property type="entry name" value="Creatinase/prolidase N-terminal domain"/>
    <property type="match status" value="1"/>
</dbReference>
<dbReference type="InterPro" id="IPR000587">
    <property type="entry name" value="Creatinase_N"/>
</dbReference>
<dbReference type="KEGG" id="tli:Tlie_1272"/>
<evidence type="ECO:0000313" key="7">
    <source>
        <dbReference type="Proteomes" id="UP000005868"/>
    </source>
</evidence>
<dbReference type="Pfam" id="PF01321">
    <property type="entry name" value="Creatinase_N"/>
    <property type="match status" value="1"/>
</dbReference>
<keyword evidence="7" id="KW-1185">Reference proteome</keyword>
<organism evidence="6 7">
    <name type="scientific">Thermovirga lienii (strain ATCC BAA-1197 / DSM 17291 / Cas60314)</name>
    <dbReference type="NCBI Taxonomy" id="580340"/>
    <lineage>
        <taxon>Bacteria</taxon>
        <taxon>Thermotogati</taxon>
        <taxon>Synergistota</taxon>
        <taxon>Synergistia</taxon>
        <taxon>Synergistales</taxon>
        <taxon>Thermovirgaceae</taxon>
        <taxon>Thermovirga</taxon>
    </lineage>
</organism>
<reference evidence="6 7" key="2">
    <citation type="journal article" date="2012" name="Stand. Genomic Sci.">
        <title>Genome sequence of the moderately thermophilic, amino-acid-degrading and sulfur-reducing bacterium Thermovirga lienii type strain (Cas60314(T)).</title>
        <authorList>
            <person name="Goker M."/>
            <person name="Saunders E."/>
            <person name="Lapidus A."/>
            <person name="Nolan M."/>
            <person name="Lucas S."/>
            <person name="Hammon N."/>
            <person name="Deshpande S."/>
            <person name="Cheng J.F."/>
            <person name="Han C."/>
            <person name="Tapia R."/>
            <person name="Goodwin L.A."/>
            <person name="Pitluck S."/>
            <person name="Liolios K."/>
            <person name="Mavromatis K."/>
            <person name="Pagani I."/>
            <person name="Ivanova N."/>
            <person name="Mikhailova N."/>
            <person name="Pati A."/>
            <person name="Chen A."/>
            <person name="Palaniappan K."/>
            <person name="Land M."/>
            <person name="Chang Y.J."/>
            <person name="Jeffries C.D."/>
            <person name="Brambilla E.M."/>
            <person name="Rohde M."/>
            <person name="Spring S."/>
            <person name="Detter J.C."/>
            <person name="Woyke T."/>
            <person name="Bristow J."/>
            <person name="Eisen J.A."/>
            <person name="Markowitz V."/>
            <person name="Hugenholtz P."/>
            <person name="Kyrpides N.C."/>
            <person name="Klenk H.P."/>
        </authorList>
    </citation>
    <scope>NUCLEOTIDE SEQUENCE [LARGE SCALE GENOMIC DNA]</scope>
    <source>
        <strain evidence="7">ATCC BAA-1197 / DSM 17291 / Cas60314</strain>
    </source>
</reference>
<evidence type="ECO:0000256" key="2">
    <source>
        <dbReference type="ARBA" id="ARBA00022801"/>
    </source>
</evidence>
<comment type="similarity">
    <text evidence="3">Belongs to the peptidase M24B family.</text>
</comment>
<dbReference type="PANTHER" id="PTHR46112">
    <property type="entry name" value="AMINOPEPTIDASE"/>
    <property type="match status" value="1"/>
</dbReference>
<name>G7V616_THELD</name>
<dbReference type="AlphaFoldDB" id="G7V616"/>
<dbReference type="InterPro" id="IPR029149">
    <property type="entry name" value="Creatin/AminoP/Spt16_N"/>
</dbReference>
<dbReference type="eggNOG" id="COG0006">
    <property type="taxonomic scope" value="Bacteria"/>
</dbReference>
<evidence type="ECO:0000259" key="5">
    <source>
        <dbReference type="Pfam" id="PF01321"/>
    </source>
</evidence>
<proteinExistence type="inferred from homology"/>
<dbReference type="PROSITE" id="PS00491">
    <property type="entry name" value="PROLINE_PEPTIDASE"/>
    <property type="match status" value="1"/>
</dbReference>
<feature type="domain" description="Creatinase N-terminal" evidence="5">
    <location>
        <begin position="11"/>
        <end position="136"/>
    </location>
</feature>
<dbReference type="CDD" id="cd01092">
    <property type="entry name" value="APP-like"/>
    <property type="match status" value="1"/>
</dbReference>
<keyword evidence="2" id="KW-0378">Hydrolase</keyword>
<dbReference type="InterPro" id="IPR000994">
    <property type="entry name" value="Pept_M24"/>
</dbReference>
<protein>
    <submittedName>
        <fullName evidence="6">Peptidase M24</fullName>
    </submittedName>
</protein>
<sequence>MVFSGALINKRLDKLREKTLKKASDAVFIPVIEGYNWQSCYYFSGFTGSSGAVVVTQRDAFFITDARYTTQAAFEVPFDVVDRKGSRLIDGAIELMKKLSVKRLGVQEDKMSVSLYFSLAKEFEMFDVSQDVSSIRREKTKEEVDLIKKACDLAACALKDTVASMKDVRTEKEFDALLEYNLAKIGADGGWQDHKFIVASGARSALPHGRASDKAFSVGEWITVDFGARYKGYVSDITRNVFLGDIPEEWKDRHEILLEAQRAAAQVLRPGARCADVDAAARNVIEKAGYGSAFTHGTGHGIGLDVHEAPTLSPSSKDVLVVGDVVTIEPGIYIEGVGGMRVEDNYVITPQGAECISSAVPKVFMVSI</sequence>
<keyword evidence="1 3" id="KW-0479">Metal-binding</keyword>
<dbReference type="Proteomes" id="UP000005868">
    <property type="component" value="Chromosome"/>
</dbReference>
<evidence type="ECO:0000256" key="3">
    <source>
        <dbReference type="RuleBase" id="RU000590"/>
    </source>
</evidence>
<dbReference type="Gene3D" id="3.90.230.10">
    <property type="entry name" value="Creatinase/methionine aminopeptidase superfamily"/>
    <property type="match status" value="1"/>
</dbReference>
<dbReference type="InterPro" id="IPR001131">
    <property type="entry name" value="Peptidase_M24B_aminopep-P_CS"/>
</dbReference>
<dbReference type="PANTHER" id="PTHR46112:SF3">
    <property type="entry name" value="AMINOPEPTIDASE YPDF"/>
    <property type="match status" value="1"/>
</dbReference>
<dbReference type="HOGENOM" id="CLU_017266_4_2_0"/>
<evidence type="ECO:0000259" key="4">
    <source>
        <dbReference type="Pfam" id="PF00557"/>
    </source>
</evidence>
<dbReference type="GO" id="GO:0046872">
    <property type="term" value="F:metal ion binding"/>
    <property type="evidence" value="ECO:0007669"/>
    <property type="project" value="UniProtKB-KW"/>
</dbReference>
<evidence type="ECO:0000256" key="1">
    <source>
        <dbReference type="ARBA" id="ARBA00022723"/>
    </source>
</evidence>
<dbReference type="InterPro" id="IPR036005">
    <property type="entry name" value="Creatinase/aminopeptidase-like"/>
</dbReference>
<dbReference type="STRING" id="580340.Tlie_1272"/>
<dbReference type="SUPFAM" id="SSF55920">
    <property type="entry name" value="Creatinase/aminopeptidase"/>
    <property type="match status" value="1"/>
</dbReference>
<dbReference type="GO" id="GO:0016787">
    <property type="term" value="F:hydrolase activity"/>
    <property type="evidence" value="ECO:0007669"/>
    <property type="project" value="UniProtKB-KW"/>
</dbReference>
<dbReference type="EMBL" id="CP003096">
    <property type="protein sequence ID" value="AER67003.1"/>
    <property type="molecule type" value="Genomic_DNA"/>
</dbReference>
<dbReference type="InterPro" id="IPR050659">
    <property type="entry name" value="Peptidase_M24B"/>
</dbReference>
<reference evidence="7" key="1">
    <citation type="submission" date="2011-10" db="EMBL/GenBank/DDBJ databases">
        <title>The complete genome of chromosome of Thermovirga lienii DSM 17291.</title>
        <authorList>
            <consortium name="US DOE Joint Genome Institute (JGI-PGF)"/>
            <person name="Lucas S."/>
            <person name="Copeland A."/>
            <person name="Lapidus A."/>
            <person name="Glavina del Rio T."/>
            <person name="Dalin E."/>
            <person name="Tice H."/>
            <person name="Bruce D."/>
            <person name="Goodwin L."/>
            <person name="Pitluck S."/>
            <person name="Peters L."/>
            <person name="Mikhailova N."/>
            <person name="Saunders E."/>
            <person name="Kyrpides N."/>
            <person name="Mavromatis K."/>
            <person name="Ivanova N."/>
            <person name="Last F.I."/>
            <person name="Brettin T."/>
            <person name="Detter J.C."/>
            <person name="Han C."/>
            <person name="Larimer F."/>
            <person name="Land M."/>
            <person name="Hauser L."/>
            <person name="Markowitz V."/>
            <person name="Cheng J.-F."/>
            <person name="Hugenholtz P."/>
            <person name="Woyke T."/>
            <person name="Wu D."/>
            <person name="Spring S."/>
            <person name="Schroeder M."/>
            <person name="Brambilla E.-M."/>
            <person name="Klenk H.-P."/>
            <person name="Eisen J.A."/>
        </authorList>
    </citation>
    <scope>NUCLEOTIDE SEQUENCE [LARGE SCALE GENOMIC DNA]</scope>
    <source>
        <strain evidence="7">ATCC BAA-1197 / DSM 17291 / Cas60314</strain>
    </source>
</reference>
<gene>
    <name evidence="6" type="ordered locus">Tlie_1272</name>
</gene>
<dbReference type="SUPFAM" id="SSF53092">
    <property type="entry name" value="Creatinase/prolidase N-terminal domain"/>
    <property type="match status" value="1"/>
</dbReference>
<dbReference type="OrthoDB" id="9806388at2"/>